<dbReference type="Proteomes" id="UP000282297">
    <property type="component" value="Chromosome"/>
</dbReference>
<feature type="chain" id="PRO_5018214801" evidence="1">
    <location>
        <begin position="30"/>
        <end position="526"/>
    </location>
</feature>
<name>A0A3G8WI58_9FLAO</name>
<sequence length="526" mass="58162">MTKNIKRIFKTSVLLMAGSFMLWNCESEADNLGSQFFEGASAEGVNKAYDVIAYNISNNDTIRSDASKLTYATLGAFSEPQFGLQKSSYVTQARLSTYNPDFGTNPVVDSVVLEIKPVYPTDSVKTVTDDKFVYPDGNVEAKKVTNTYPVTKYGNKNMKLTVNVHEVTDFLGAPSDIVYSDQVVNYSTLLGSKQIGGTVTGTTITKKTDNSELYKSDPYIRVNLDKNFFQNKIIAKKGQPELSDASNFIRYFKGIRISVAENDGYIFKFTPNDTQIKIYYKSDVTSNGTTKATAAVYPISLGSGNVHFNQIANVRTGTPSEPYGKTAAVNYQTGDKRIYAQGMGGPSVGIRIPAATVAQVRELYKTQKIGILSAKIKMYSDTSVWNNSYEKPTNFTSEYFDPTKPQSERRDMSTFLTDLAAFSANGAIQLIKGYNLDKNPAYYELTVTQTFKDIIEKSEEAKDIALSVGAYDLNSNTGMPVAQQYNTRVYTPNRIVLVGTDTDNPANPQLANRAQLHIIYSTKKTQ</sequence>
<evidence type="ECO:0000313" key="2">
    <source>
        <dbReference type="EMBL" id="AZI20855.1"/>
    </source>
</evidence>
<protein>
    <submittedName>
        <fullName evidence="2">DUF4270 domain-containing protein</fullName>
    </submittedName>
</protein>
<dbReference type="InterPro" id="IPR025366">
    <property type="entry name" value="DUF4270"/>
</dbReference>
<organism evidence="2 3">
    <name type="scientific">Chryseobacterium taklimakanense</name>
    <dbReference type="NCBI Taxonomy" id="536441"/>
    <lineage>
        <taxon>Bacteria</taxon>
        <taxon>Pseudomonadati</taxon>
        <taxon>Bacteroidota</taxon>
        <taxon>Flavobacteriia</taxon>
        <taxon>Flavobacteriales</taxon>
        <taxon>Weeksellaceae</taxon>
        <taxon>Chryseobacterium group</taxon>
        <taxon>Chryseobacterium</taxon>
    </lineage>
</organism>
<dbReference type="Pfam" id="PF14092">
    <property type="entry name" value="DUF4270"/>
    <property type="match status" value="1"/>
</dbReference>
<evidence type="ECO:0000256" key="1">
    <source>
        <dbReference type="SAM" id="SignalP"/>
    </source>
</evidence>
<gene>
    <name evidence="2" type="ORF">EIH08_09245</name>
</gene>
<dbReference type="RefSeq" id="WP_124785035.1">
    <property type="nucleotide sequence ID" value="NZ_CP034171.1"/>
</dbReference>
<keyword evidence="1" id="KW-0732">Signal</keyword>
<dbReference type="AlphaFoldDB" id="A0A3G8WI58"/>
<feature type="signal peptide" evidence="1">
    <location>
        <begin position="1"/>
        <end position="29"/>
    </location>
</feature>
<accession>A0A3G8WI58</accession>
<proteinExistence type="predicted"/>
<evidence type="ECO:0000313" key="3">
    <source>
        <dbReference type="Proteomes" id="UP000282297"/>
    </source>
</evidence>
<reference evidence="3" key="1">
    <citation type="submission" date="2018-11" db="EMBL/GenBank/DDBJ databases">
        <title>Proposal to divide the Flavobacteriaceae and reorganize its genera based on Amino Acid Identity values calculated from whole genome sequences.</title>
        <authorList>
            <person name="Nicholson A.C."/>
            <person name="Gulvik C.A."/>
            <person name="Whitney A.M."/>
            <person name="Humrighouse B.W."/>
            <person name="Bell M."/>
            <person name="Holmes B."/>
            <person name="Steigerwalt A.B."/>
            <person name="Villarma A."/>
            <person name="Sheth M."/>
            <person name="Batra D."/>
            <person name="Pryor J."/>
            <person name="Bernardet J.-F."/>
            <person name="Hugo C."/>
            <person name="Kampfer P."/>
            <person name="Newman J.D."/>
            <person name="McQuiston J.R."/>
        </authorList>
    </citation>
    <scope>NUCLEOTIDE SEQUENCE [LARGE SCALE GENOMIC DNA]</scope>
    <source>
        <strain evidence="3">H4753</strain>
    </source>
</reference>
<dbReference type="EMBL" id="CP034171">
    <property type="protein sequence ID" value="AZI20855.1"/>
    <property type="molecule type" value="Genomic_DNA"/>
</dbReference>